<keyword evidence="2" id="KW-0472">Membrane</keyword>
<keyword evidence="4" id="KW-1185">Reference proteome</keyword>
<feature type="transmembrane region" description="Helical" evidence="2">
    <location>
        <begin position="78"/>
        <end position="99"/>
    </location>
</feature>
<dbReference type="AlphaFoldDB" id="A0A1H1M1A0"/>
<evidence type="ECO:0000256" key="2">
    <source>
        <dbReference type="SAM" id="Phobius"/>
    </source>
</evidence>
<accession>A0A1H1M1A0</accession>
<evidence type="ECO:0000256" key="1">
    <source>
        <dbReference type="SAM" id="MobiDB-lite"/>
    </source>
</evidence>
<feature type="transmembrane region" description="Helical" evidence="2">
    <location>
        <begin position="232"/>
        <end position="252"/>
    </location>
</feature>
<keyword evidence="2" id="KW-1133">Transmembrane helix</keyword>
<gene>
    <name evidence="3" type="ORF">SAMN05216198_0470</name>
</gene>
<dbReference type="EMBL" id="LT629748">
    <property type="protein sequence ID" value="SDR80594.1"/>
    <property type="molecule type" value="Genomic_DNA"/>
</dbReference>
<sequence>MNNKSHTHKRLFSRENYLAPPAISTGQPPKDVLNTIWRKNDVYLDIGEYSIGSAVMVIWPVLMLSLLIGWYTVEGWDLLYWGGVSGICGIPILLTLYGLTQPVPPPTRFNRQRREVCVPQKDGSYWIVPWEQVEAQAVAMDSIGQHGKTTQGLLVVGFTNPDQNADEVDKHYSIGFSCGGGTTAMRLWECMRSYMEIGPDAVSDNTHRFNRSKGIWATYMDDVIEAGNRKGWFLALLWEGFCGLIVFNTLLIDLIERKKLSPPPDLTDPAIIEWSKPLPLDQWAKRSPELEQAIADREIELAEERAIKEAAEAAARAALPPDPRPAKSNWPTD</sequence>
<protein>
    <submittedName>
        <fullName evidence="3">Uncharacterized protein</fullName>
    </submittedName>
</protein>
<evidence type="ECO:0000313" key="3">
    <source>
        <dbReference type="EMBL" id="SDR80594.1"/>
    </source>
</evidence>
<name>A0A1H1M1A0_9GAMM</name>
<organism evidence="3 4">
    <name type="scientific">Halopseudomonas litoralis</name>
    <dbReference type="NCBI Taxonomy" id="797277"/>
    <lineage>
        <taxon>Bacteria</taxon>
        <taxon>Pseudomonadati</taxon>
        <taxon>Pseudomonadota</taxon>
        <taxon>Gammaproteobacteria</taxon>
        <taxon>Pseudomonadales</taxon>
        <taxon>Pseudomonadaceae</taxon>
        <taxon>Halopseudomonas</taxon>
    </lineage>
</organism>
<feature type="transmembrane region" description="Helical" evidence="2">
    <location>
        <begin position="49"/>
        <end position="72"/>
    </location>
</feature>
<dbReference type="Proteomes" id="UP000243426">
    <property type="component" value="Chromosome I"/>
</dbReference>
<reference evidence="4" key="1">
    <citation type="submission" date="2016-10" db="EMBL/GenBank/DDBJ databases">
        <authorList>
            <person name="Varghese N."/>
            <person name="Submissions S."/>
        </authorList>
    </citation>
    <scope>NUCLEOTIDE SEQUENCE [LARGE SCALE GENOMIC DNA]</scope>
    <source>
        <strain evidence="4">2SM5</strain>
    </source>
</reference>
<proteinExistence type="predicted"/>
<evidence type="ECO:0000313" key="4">
    <source>
        <dbReference type="Proteomes" id="UP000243426"/>
    </source>
</evidence>
<keyword evidence="2" id="KW-0812">Transmembrane</keyword>
<dbReference type="STRING" id="797277.SAMN05216198_0470"/>
<feature type="region of interest" description="Disordered" evidence="1">
    <location>
        <begin position="312"/>
        <end position="333"/>
    </location>
</feature>